<sequence length="190" mass="19992">MFAASHEGDTEGSAMTVEVVAADRGAEHGRVEAKRVGRHAGDLELLTRDGVPDDEALALSGVEEHAAVAGVQHIQVGAVGGGGAEGGGGDELGHALVMLLQVEDKAEHGRCSMECAVAAEVRRVGEEVAPAPADEGGVHKARGVVRREAEEDLRGHVGDCPRRRRWCRHEARPFRHRRVHGSLLASFGAG</sequence>
<reference evidence="1" key="3">
    <citation type="submission" date="2022-06" db="UniProtKB">
        <authorList>
            <consortium name="EnsemblPlants"/>
        </authorList>
    </citation>
    <scope>IDENTIFICATION</scope>
</reference>
<dbReference type="Gramene" id="TuG1812G0200002926.01.T01">
    <property type="protein sequence ID" value="TuG1812G0200002926.01.T01.cds442124"/>
    <property type="gene ID" value="TuG1812G0200002926.01"/>
</dbReference>
<reference evidence="2" key="1">
    <citation type="journal article" date="2013" name="Nature">
        <title>Draft genome of the wheat A-genome progenitor Triticum urartu.</title>
        <authorList>
            <person name="Ling H.Q."/>
            <person name="Zhao S."/>
            <person name="Liu D."/>
            <person name="Wang J."/>
            <person name="Sun H."/>
            <person name="Zhang C."/>
            <person name="Fan H."/>
            <person name="Li D."/>
            <person name="Dong L."/>
            <person name="Tao Y."/>
            <person name="Gao C."/>
            <person name="Wu H."/>
            <person name="Li Y."/>
            <person name="Cui Y."/>
            <person name="Guo X."/>
            <person name="Zheng S."/>
            <person name="Wang B."/>
            <person name="Yu K."/>
            <person name="Liang Q."/>
            <person name="Yang W."/>
            <person name="Lou X."/>
            <person name="Chen J."/>
            <person name="Feng M."/>
            <person name="Jian J."/>
            <person name="Zhang X."/>
            <person name="Luo G."/>
            <person name="Jiang Y."/>
            <person name="Liu J."/>
            <person name="Wang Z."/>
            <person name="Sha Y."/>
            <person name="Zhang B."/>
            <person name="Wu H."/>
            <person name="Tang D."/>
            <person name="Shen Q."/>
            <person name="Xue P."/>
            <person name="Zou S."/>
            <person name="Wang X."/>
            <person name="Liu X."/>
            <person name="Wang F."/>
            <person name="Yang Y."/>
            <person name="An X."/>
            <person name="Dong Z."/>
            <person name="Zhang K."/>
            <person name="Zhang X."/>
            <person name="Luo M.C."/>
            <person name="Dvorak J."/>
            <person name="Tong Y."/>
            <person name="Wang J."/>
            <person name="Yang H."/>
            <person name="Li Z."/>
            <person name="Wang D."/>
            <person name="Zhang A."/>
            <person name="Wang J."/>
        </authorList>
    </citation>
    <scope>NUCLEOTIDE SEQUENCE</scope>
    <source>
        <strain evidence="2">cv. G1812</strain>
    </source>
</reference>
<evidence type="ECO:0000313" key="1">
    <source>
        <dbReference type="EnsemblPlants" id="TuG1812G0200002926.01.T01.cds442124"/>
    </source>
</evidence>
<evidence type="ECO:0000313" key="2">
    <source>
        <dbReference type="Proteomes" id="UP000015106"/>
    </source>
</evidence>
<keyword evidence="2" id="KW-1185">Reference proteome</keyword>
<accession>A0A8R7PF38</accession>
<dbReference type="EnsemblPlants" id="TuG1812G0200002926.01.T01">
    <property type="protein sequence ID" value="TuG1812G0200002926.01.T01.cds442124"/>
    <property type="gene ID" value="TuG1812G0200002926.01"/>
</dbReference>
<dbReference type="AlphaFoldDB" id="A0A8R7PF38"/>
<name>A0A8R7PF38_TRIUA</name>
<organism evidence="1 2">
    <name type="scientific">Triticum urartu</name>
    <name type="common">Red wild einkorn</name>
    <name type="synonym">Crithodium urartu</name>
    <dbReference type="NCBI Taxonomy" id="4572"/>
    <lineage>
        <taxon>Eukaryota</taxon>
        <taxon>Viridiplantae</taxon>
        <taxon>Streptophyta</taxon>
        <taxon>Embryophyta</taxon>
        <taxon>Tracheophyta</taxon>
        <taxon>Spermatophyta</taxon>
        <taxon>Magnoliopsida</taxon>
        <taxon>Liliopsida</taxon>
        <taxon>Poales</taxon>
        <taxon>Poaceae</taxon>
        <taxon>BOP clade</taxon>
        <taxon>Pooideae</taxon>
        <taxon>Triticodae</taxon>
        <taxon>Triticeae</taxon>
        <taxon>Triticinae</taxon>
        <taxon>Triticum</taxon>
    </lineage>
</organism>
<reference evidence="1" key="2">
    <citation type="submission" date="2018-03" db="EMBL/GenBank/DDBJ databases">
        <title>The Triticum urartu genome reveals the dynamic nature of wheat genome evolution.</title>
        <authorList>
            <person name="Ling H."/>
            <person name="Ma B."/>
            <person name="Shi X."/>
            <person name="Liu H."/>
            <person name="Dong L."/>
            <person name="Sun H."/>
            <person name="Cao Y."/>
            <person name="Gao Q."/>
            <person name="Zheng S."/>
            <person name="Li Y."/>
            <person name="Yu Y."/>
            <person name="Du H."/>
            <person name="Qi M."/>
            <person name="Li Y."/>
            <person name="Yu H."/>
            <person name="Cui Y."/>
            <person name="Wang N."/>
            <person name="Chen C."/>
            <person name="Wu H."/>
            <person name="Zhao Y."/>
            <person name="Zhang J."/>
            <person name="Li Y."/>
            <person name="Zhou W."/>
            <person name="Zhang B."/>
            <person name="Hu W."/>
            <person name="Eijk M."/>
            <person name="Tang J."/>
            <person name="Witsenboer H."/>
            <person name="Zhao S."/>
            <person name="Li Z."/>
            <person name="Zhang A."/>
            <person name="Wang D."/>
            <person name="Liang C."/>
        </authorList>
    </citation>
    <scope>NUCLEOTIDE SEQUENCE [LARGE SCALE GENOMIC DNA]</scope>
    <source>
        <strain evidence="1">cv. G1812</strain>
    </source>
</reference>
<proteinExistence type="predicted"/>
<dbReference type="Proteomes" id="UP000015106">
    <property type="component" value="Chromosome 2"/>
</dbReference>
<protein>
    <submittedName>
        <fullName evidence="1">Uncharacterized protein</fullName>
    </submittedName>
</protein>